<dbReference type="Pfam" id="PF00614">
    <property type="entry name" value="PLDc"/>
    <property type="match status" value="1"/>
</dbReference>
<organism evidence="8 9">
    <name type="scientific">Teladorsagia circumcincta</name>
    <name type="common">Brown stomach worm</name>
    <name type="synonym">Ostertagia circumcincta</name>
    <dbReference type="NCBI Taxonomy" id="45464"/>
    <lineage>
        <taxon>Eukaryota</taxon>
        <taxon>Metazoa</taxon>
        <taxon>Ecdysozoa</taxon>
        <taxon>Nematoda</taxon>
        <taxon>Chromadorea</taxon>
        <taxon>Rhabditida</taxon>
        <taxon>Rhabditina</taxon>
        <taxon>Rhabditomorpha</taxon>
        <taxon>Strongyloidea</taxon>
        <taxon>Trichostrongylidae</taxon>
        <taxon>Teladorsagia</taxon>
    </lineage>
</organism>
<dbReference type="InterPro" id="IPR015679">
    <property type="entry name" value="PLipase_D_fam"/>
</dbReference>
<evidence type="ECO:0000256" key="3">
    <source>
        <dbReference type="ARBA" id="ARBA00022737"/>
    </source>
</evidence>
<keyword evidence="4" id="KW-0378">Hydrolase</keyword>
<dbReference type="EC" id="3.1.4.4" evidence="2"/>
<keyword evidence="6" id="KW-0443">Lipid metabolism</keyword>
<evidence type="ECO:0000313" key="9">
    <source>
        <dbReference type="Proteomes" id="UP000230423"/>
    </source>
</evidence>
<dbReference type="GO" id="GO:0004630">
    <property type="term" value="F:phospholipase D activity"/>
    <property type="evidence" value="ECO:0007669"/>
    <property type="project" value="UniProtKB-EC"/>
</dbReference>
<dbReference type="GO" id="GO:0060627">
    <property type="term" value="P:regulation of vesicle-mediated transport"/>
    <property type="evidence" value="ECO:0007669"/>
    <property type="project" value="TreeGrafter"/>
</dbReference>
<evidence type="ECO:0000256" key="2">
    <source>
        <dbReference type="ARBA" id="ARBA00012027"/>
    </source>
</evidence>
<dbReference type="EMBL" id="KZ345764">
    <property type="protein sequence ID" value="PIO72122.1"/>
    <property type="molecule type" value="Genomic_DNA"/>
</dbReference>
<evidence type="ECO:0000256" key="4">
    <source>
        <dbReference type="ARBA" id="ARBA00022801"/>
    </source>
</evidence>
<evidence type="ECO:0000259" key="7">
    <source>
        <dbReference type="PROSITE" id="PS50035"/>
    </source>
</evidence>
<evidence type="ECO:0000256" key="1">
    <source>
        <dbReference type="ARBA" id="ARBA00000798"/>
    </source>
</evidence>
<keyword evidence="3" id="KW-0677">Repeat</keyword>
<keyword evidence="9" id="KW-1185">Reference proteome</keyword>
<evidence type="ECO:0000256" key="5">
    <source>
        <dbReference type="ARBA" id="ARBA00022963"/>
    </source>
</evidence>
<dbReference type="SUPFAM" id="SSF56024">
    <property type="entry name" value="Phospholipase D/nuclease"/>
    <property type="match status" value="2"/>
</dbReference>
<comment type="catalytic activity">
    <reaction evidence="1">
        <text>a 1,2-diacyl-sn-glycero-3-phosphocholine + H2O = a 1,2-diacyl-sn-glycero-3-phosphate + choline + H(+)</text>
        <dbReference type="Rhea" id="RHEA:14445"/>
        <dbReference type="ChEBI" id="CHEBI:15354"/>
        <dbReference type="ChEBI" id="CHEBI:15377"/>
        <dbReference type="ChEBI" id="CHEBI:15378"/>
        <dbReference type="ChEBI" id="CHEBI:57643"/>
        <dbReference type="ChEBI" id="CHEBI:58608"/>
        <dbReference type="EC" id="3.1.4.4"/>
    </reaction>
</comment>
<dbReference type="OrthoDB" id="14911at2759"/>
<dbReference type="PANTHER" id="PTHR18896">
    <property type="entry name" value="PHOSPHOLIPASE D"/>
    <property type="match status" value="1"/>
</dbReference>
<dbReference type="PANTHER" id="PTHR18896:SF76">
    <property type="entry name" value="PHOSPHOLIPASE"/>
    <property type="match status" value="1"/>
</dbReference>
<dbReference type="PROSITE" id="PS50035">
    <property type="entry name" value="PLD"/>
    <property type="match status" value="1"/>
</dbReference>
<sequence length="265" mass="30484">MFEKAGPPPSVLEKATKMGLDFSTAVEKYKEYVESGAVQMVLDSDEVTAGYELDFLRLKQMDSEDKDSIDGGVKLWMGKDYVNYIHKDFIEVDLPFHDFIDRGATPRMPWHDIHSVTFGVPARDVARHFIQRWNATKTEKLKDDATIPYLLPKSYENLKVPRVFKNPAFSYNADIQVTELIYVHCKLLIVDDEHVIIGSANINDRSQVFRTYPTDNVETFEEFEKWTGQMPLAEYSPQQAQEKLRDLNGKKICFRSPAHSSFCSL</sequence>
<keyword evidence="5" id="KW-0442">Lipid degradation</keyword>
<dbReference type="GO" id="GO:0009395">
    <property type="term" value="P:phospholipid catabolic process"/>
    <property type="evidence" value="ECO:0007669"/>
    <property type="project" value="TreeGrafter"/>
</dbReference>
<dbReference type="SMART" id="SM00155">
    <property type="entry name" value="PLDc"/>
    <property type="match status" value="1"/>
</dbReference>
<proteinExistence type="predicted"/>
<protein>
    <recommendedName>
        <fullName evidence="2">phospholipase D</fullName>
        <ecNumber evidence="2">3.1.4.4</ecNumber>
    </recommendedName>
</protein>
<feature type="domain" description="PLD phosphodiesterase" evidence="7">
    <location>
        <begin position="179"/>
        <end position="206"/>
    </location>
</feature>
<dbReference type="Gene3D" id="3.30.870.10">
    <property type="entry name" value="Endonuclease Chain A"/>
    <property type="match status" value="1"/>
</dbReference>
<accession>A0A2G9UQZ5</accession>
<dbReference type="Proteomes" id="UP000230423">
    <property type="component" value="Unassembled WGS sequence"/>
</dbReference>
<gene>
    <name evidence="8" type="ORF">TELCIR_05961</name>
</gene>
<evidence type="ECO:0000256" key="6">
    <source>
        <dbReference type="ARBA" id="ARBA00023098"/>
    </source>
</evidence>
<dbReference type="InterPro" id="IPR001736">
    <property type="entry name" value="PLipase_D/transphosphatidylase"/>
</dbReference>
<evidence type="ECO:0000313" key="8">
    <source>
        <dbReference type="EMBL" id="PIO72122.1"/>
    </source>
</evidence>
<dbReference type="AlphaFoldDB" id="A0A2G9UQZ5"/>
<name>A0A2G9UQZ5_TELCI</name>
<reference evidence="8 9" key="1">
    <citation type="submission" date="2015-09" db="EMBL/GenBank/DDBJ databases">
        <title>Draft genome of the parasitic nematode Teladorsagia circumcincta isolate WARC Sus (inbred).</title>
        <authorList>
            <person name="Mitreva M."/>
        </authorList>
    </citation>
    <scope>NUCLEOTIDE SEQUENCE [LARGE SCALE GENOMIC DNA]</scope>
    <source>
        <strain evidence="8 9">S</strain>
    </source>
</reference>